<dbReference type="RefSeq" id="WP_107138672.1">
    <property type="nucleotide sequence ID" value="NZ_PYSV01000013.1"/>
</dbReference>
<accession>A0A2T3W5Z5</accession>
<dbReference type="AlphaFoldDB" id="A0A2T3W5Z5"/>
<evidence type="ECO:0000313" key="1">
    <source>
        <dbReference type="EMBL" id="PTA67326.1"/>
    </source>
</evidence>
<sequence>MNQTPFYDVELIRARLGLTAVPAAVAMEYLQVLTNLNALETLLTPCAFDEPGQDALAKLCREHHERRAELEAAYPVLSALSRPHH</sequence>
<organism evidence="1 2">
    <name type="scientific">Deinococcus arcticus</name>
    <dbReference type="NCBI Taxonomy" id="2136176"/>
    <lineage>
        <taxon>Bacteria</taxon>
        <taxon>Thermotogati</taxon>
        <taxon>Deinococcota</taxon>
        <taxon>Deinococci</taxon>
        <taxon>Deinococcales</taxon>
        <taxon>Deinococcaceae</taxon>
        <taxon>Deinococcus</taxon>
    </lineage>
</organism>
<dbReference type="EMBL" id="PYSV01000013">
    <property type="protein sequence ID" value="PTA67326.1"/>
    <property type="molecule type" value="Genomic_DNA"/>
</dbReference>
<protein>
    <submittedName>
        <fullName evidence="1">Uncharacterized protein</fullName>
    </submittedName>
</protein>
<comment type="caution">
    <text evidence="1">The sequence shown here is derived from an EMBL/GenBank/DDBJ whole genome shotgun (WGS) entry which is preliminary data.</text>
</comment>
<gene>
    <name evidence="1" type="ORF">C8263_13595</name>
</gene>
<dbReference type="Proteomes" id="UP000240317">
    <property type="component" value="Unassembled WGS sequence"/>
</dbReference>
<reference evidence="1 2" key="1">
    <citation type="submission" date="2018-03" db="EMBL/GenBank/DDBJ databases">
        <title>Draft genome of Deinococcus sp. OD32.</title>
        <authorList>
            <person name="Wang X.-P."/>
            <person name="Du Z.-J."/>
        </authorList>
    </citation>
    <scope>NUCLEOTIDE SEQUENCE [LARGE SCALE GENOMIC DNA]</scope>
    <source>
        <strain evidence="1 2">OD32</strain>
    </source>
</reference>
<proteinExistence type="predicted"/>
<keyword evidence="2" id="KW-1185">Reference proteome</keyword>
<evidence type="ECO:0000313" key="2">
    <source>
        <dbReference type="Proteomes" id="UP000240317"/>
    </source>
</evidence>
<name>A0A2T3W5Z5_9DEIO</name>